<dbReference type="Proteomes" id="UP001327560">
    <property type="component" value="Chromosome 4"/>
</dbReference>
<dbReference type="SUPFAM" id="SSF51197">
    <property type="entry name" value="Clavaminate synthase-like"/>
    <property type="match status" value="1"/>
</dbReference>
<evidence type="ECO:0000256" key="1">
    <source>
        <dbReference type="SAM" id="MobiDB-lite"/>
    </source>
</evidence>
<name>A0AAQ3KDD8_9LILI</name>
<organism evidence="2 3">
    <name type="scientific">Canna indica</name>
    <name type="common">Indian-shot</name>
    <dbReference type="NCBI Taxonomy" id="4628"/>
    <lineage>
        <taxon>Eukaryota</taxon>
        <taxon>Viridiplantae</taxon>
        <taxon>Streptophyta</taxon>
        <taxon>Embryophyta</taxon>
        <taxon>Tracheophyta</taxon>
        <taxon>Spermatophyta</taxon>
        <taxon>Magnoliopsida</taxon>
        <taxon>Liliopsida</taxon>
        <taxon>Zingiberales</taxon>
        <taxon>Cannaceae</taxon>
        <taxon>Canna</taxon>
    </lineage>
</organism>
<dbReference type="AlphaFoldDB" id="A0AAQ3KDD8"/>
<sequence length="410" mass="44777">MIAIQSQREVRLQKKSRLSLQMASSSSTSSADATYHHALSGGAIPSPPPPTPSNQPLADSFPTDDDAALSRLLHQLLVTPTLSHPPPRRSLRTASPPPVINFDQPLQSDLLRSAASDFGFFHLAGHGVPSDLADAALGDCQSLLQSPRTRDNNIFSLGFNHDDLDEGDGDSIGRDDQDRILVLDSGGNVDGDVFASLPALREFGKCLEKAGLGVVEMLSSTEGGFSENPFEARNFKPRCLLWVSSYENGTDTGSLGSQMLKNKCYPYVVGLQYEMSWWRHPFCAVGDSGERISIAPISDSIFITLGDIAQVWSNRRFKKVSRPRLSSLPLDGSKASSDLGCISLTVLVTVSLDSVISPLLPLAAEGCAESDDDDDDDGRQKFHSFCLEEYAWRVYHERLPLKDPLLRYRI</sequence>
<protein>
    <submittedName>
        <fullName evidence="2">Uncharacterized protein</fullName>
    </submittedName>
</protein>
<dbReference type="InterPro" id="IPR027443">
    <property type="entry name" value="IPNS-like_sf"/>
</dbReference>
<evidence type="ECO:0000313" key="3">
    <source>
        <dbReference type="Proteomes" id="UP001327560"/>
    </source>
</evidence>
<dbReference type="EMBL" id="CP136893">
    <property type="protein sequence ID" value="WOL06337.1"/>
    <property type="molecule type" value="Genomic_DNA"/>
</dbReference>
<feature type="region of interest" description="Disordered" evidence="1">
    <location>
        <begin position="79"/>
        <end position="100"/>
    </location>
</feature>
<dbReference type="PANTHER" id="PTHR34945:SF2">
    <property type="entry name" value="2-OXOGLUTARATE (2OG) AND FE(II)-DEPENDENT OXYGENASE SUPERFAMILY PROTEIN"/>
    <property type="match status" value="1"/>
</dbReference>
<dbReference type="PANTHER" id="PTHR34945">
    <property type="entry name" value="2-OXOGLUTARATE (2OG) AND FE(II)-DEPENDENT OXYGENASE SUPERFAMILY PROTEIN"/>
    <property type="match status" value="1"/>
</dbReference>
<feature type="compositionally biased region" description="Low complexity" evidence="1">
    <location>
        <begin position="23"/>
        <end position="33"/>
    </location>
</feature>
<evidence type="ECO:0000313" key="2">
    <source>
        <dbReference type="EMBL" id="WOL06337.1"/>
    </source>
</evidence>
<proteinExistence type="predicted"/>
<feature type="region of interest" description="Disordered" evidence="1">
    <location>
        <begin position="1"/>
        <end position="64"/>
    </location>
</feature>
<keyword evidence="3" id="KW-1185">Reference proteome</keyword>
<gene>
    <name evidence="2" type="ORF">Cni_G15069</name>
</gene>
<dbReference type="Gene3D" id="2.60.120.330">
    <property type="entry name" value="B-lactam Antibiotic, Isopenicillin N Synthase, Chain"/>
    <property type="match status" value="2"/>
</dbReference>
<reference evidence="2 3" key="1">
    <citation type="submission" date="2023-10" db="EMBL/GenBank/DDBJ databases">
        <title>Chromosome-scale genome assembly provides insights into flower coloration mechanisms of Canna indica.</title>
        <authorList>
            <person name="Li C."/>
        </authorList>
    </citation>
    <scope>NUCLEOTIDE SEQUENCE [LARGE SCALE GENOMIC DNA]</scope>
    <source>
        <tissue evidence="2">Flower</tissue>
    </source>
</reference>
<accession>A0AAQ3KDD8</accession>